<name>A0A1H2QJI5_9FIRM</name>
<organism evidence="1 2">
    <name type="scientific">Tepidimicrobium xylanilyticum</name>
    <dbReference type="NCBI Taxonomy" id="1123352"/>
    <lineage>
        <taxon>Bacteria</taxon>
        <taxon>Bacillati</taxon>
        <taxon>Bacillota</taxon>
        <taxon>Tissierellia</taxon>
        <taxon>Tissierellales</taxon>
        <taxon>Tepidimicrobiaceae</taxon>
        <taxon>Tepidimicrobium</taxon>
    </lineage>
</organism>
<reference evidence="1 2" key="1">
    <citation type="submission" date="2016-10" db="EMBL/GenBank/DDBJ databases">
        <authorList>
            <person name="de Groot N.N."/>
        </authorList>
    </citation>
    <scope>NUCLEOTIDE SEQUENCE [LARGE SCALE GENOMIC DNA]</scope>
    <source>
        <strain evidence="1 2">DSM 23310</strain>
    </source>
</reference>
<dbReference type="AlphaFoldDB" id="A0A1H2QJI5"/>
<dbReference type="Proteomes" id="UP000198828">
    <property type="component" value="Unassembled WGS sequence"/>
</dbReference>
<dbReference type="RefSeq" id="WP_200773583.1">
    <property type="nucleotide sequence ID" value="NZ_BSYN01000001.1"/>
</dbReference>
<keyword evidence="2" id="KW-1185">Reference proteome</keyword>
<evidence type="ECO:0000313" key="2">
    <source>
        <dbReference type="Proteomes" id="UP000198828"/>
    </source>
</evidence>
<proteinExistence type="predicted"/>
<gene>
    <name evidence="1" type="ORF">SAMN05660923_00164</name>
</gene>
<evidence type="ECO:0000313" key="1">
    <source>
        <dbReference type="EMBL" id="SDW07377.1"/>
    </source>
</evidence>
<dbReference type="EMBL" id="FNNG01000001">
    <property type="protein sequence ID" value="SDW07377.1"/>
    <property type="molecule type" value="Genomic_DNA"/>
</dbReference>
<accession>A0A1H2QJI5</accession>
<protein>
    <submittedName>
        <fullName evidence="1">Uncharacterized protein</fullName>
    </submittedName>
</protein>
<sequence>MIKEQLVSTILDILPMSYFGIAFTNAMFAGEVCPKLNIMLTNAYKSICLSSS</sequence>